<feature type="transmembrane region" description="Helical" evidence="6">
    <location>
        <begin position="388"/>
        <end position="410"/>
    </location>
</feature>
<keyword evidence="2" id="KW-0813">Transport</keyword>
<dbReference type="GO" id="GO:0022857">
    <property type="term" value="F:transmembrane transporter activity"/>
    <property type="evidence" value="ECO:0007669"/>
    <property type="project" value="TreeGrafter"/>
</dbReference>
<dbReference type="Proteomes" id="UP000327118">
    <property type="component" value="Unassembled WGS sequence"/>
</dbReference>
<evidence type="ECO:0000256" key="5">
    <source>
        <dbReference type="ARBA" id="ARBA00023136"/>
    </source>
</evidence>
<name>A0A5N6ZH39_9EURO</name>
<dbReference type="AlphaFoldDB" id="A0A5N6ZH39"/>
<keyword evidence="5 6" id="KW-0472">Membrane</keyword>
<keyword evidence="8" id="KW-1185">Reference proteome</keyword>
<evidence type="ECO:0000256" key="4">
    <source>
        <dbReference type="ARBA" id="ARBA00022989"/>
    </source>
</evidence>
<proteinExistence type="predicted"/>
<dbReference type="GO" id="GO:0016020">
    <property type="term" value="C:membrane"/>
    <property type="evidence" value="ECO:0007669"/>
    <property type="project" value="UniProtKB-SubCell"/>
</dbReference>
<protein>
    <submittedName>
        <fullName evidence="7">Major facilitator superfamily domain-containing protein</fullName>
    </submittedName>
</protein>
<keyword evidence="3 6" id="KW-0812">Transmembrane</keyword>
<dbReference type="PANTHER" id="PTHR43791">
    <property type="entry name" value="PERMEASE-RELATED"/>
    <property type="match status" value="1"/>
</dbReference>
<sequence length="452" mass="49841">MSTSDIADEKKGNAQHVESVANIVTIEDMQVFGLRAENVELHTSFSAEQKKTLLHKSDVRLVPMLAVLYLVSHLDRSNIGNAKTEGLMEDLGLSWYRTLPGCSSHVSCWASSSTSSLPSVSPYRIAENPKRGGGFPGAVYLCALWYMTKDLSYRVVTFFCIRALSGVFLGLLAAAIAQMVGVGGQEGWCWISRLEGLVTVVLGAMCFFLLLSPNKVRYLELQQFTKEGGLSPLKVVYAGSKLCQSAYVYRYFTILGGIVSTITMEFPGNRFTIPRITKAMGFTNTNAQIQTIPPYVARTTAVVFAKLSDRFLWQMPFIAIPLTLVAIAYSVVISFHGHLKESMGPSFFAVILISPSSRRAVGLAFNICIGNIGGIIGSYMFLEHEHPKYYTGFGLSLSFGVTGLIVALLLELSYPYGNQKKANVFEREIRERYSDHQALAMGDRAPLFKYTL</sequence>
<accession>A0A5N6ZH39</accession>
<comment type="subcellular location">
    <subcellularLocation>
        <location evidence="1">Membrane</location>
        <topology evidence="1">Multi-pass membrane protein</topology>
    </subcellularLocation>
</comment>
<dbReference type="PANTHER" id="PTHR43791:SF54">
    <property type="entry name" value="MAJOR FACILITATOR SUPERFAMILY (MFS) PROFILE DOMAIN-CONTAINING PROTEIN-RELATED"/>
    <property type="match status" value="1"/>
</dbReference>
<dbReference type="InterPro" id="IPR036259">
    <property type="entry name" value="MFS_trans_sf"/>
</dbReference>
<dbReference type="Gene3D" id="1.20.1250.20">
    <property type="entry name" value="MFS general substrate transporter like domains"/>
    <property type="match status" value="1"/>
</dbReference>
<feature type="transmembrane region" description="Helical" evidence="6">
    <location>
        <begin position="247"/>
        <end position="264"/>
    </location>
</feature>
<evidence type="ECO:0000313" key="8">
    <source>
        <dbReference type="Proteomes" id="UP000327118"/>
    </source>
</evidence>
<evidence type="ECO:0000313" key="7">
    <source>
        <dbReference type="EMBL" id="KAE8356815.1"/>
    </source>
</evidence>
<feature type="transmembrane region" description="Helical" evidence="6">
    <location>
        <begin position="190"/>
        <end position="211"/>
    </location>
</feature>
<feature type="transmembrane region" description="Helical" evidence="6">
    <location>
        <begin position="155"/>
        <end position="178"/>
    </location>
</feature>
<evidence type="ECO:0000256" key="3">
    <source>
        <dbReference type="ARBA" id="ARBA00022692"/>
    </source>
</evidence>
<dbReference type="EMBL" id="ML739034">
    <property type="protein sequence ID" value="KAE8356815.1"/>
    <property type="molecule type" value="Genomic_DNA"/>
</dbReference>
<gene>
    <name evidence="7" type="ORF">BDV28DRAFT_154338</name>
</gene>
<feature type="transmembrane region" description="Helical" evidence="6">
    <location>
        <begin position="360"/>
        <end position="382"/>
    </location>
</feature>
<dbReference type="OrthoDB" id="2962993at2759"/>
<keyword evidence="4 6" id="KW-1133">Transmembrane helix</keyword>
<organism evidence="7 8">
    <name type="scientific">Aspergillus coremiiformis</name>
    <dbReference type="NCBI Taxonomy" id="138285"/>
    <lineage>
        <taxon>Eukaryota</taxon>
        <taxon>Fungi</taxon>
        <taxon>Dikarya</taxon>
        <taxon>Ascomycota</taxon>
        <taxon>Pezizomycotina</taxon>
        <taxon>Eurotiomycetes</taxon>
        <taxon>Eurotiomycetidae</taxon>
        <taxon>Eurotiales</taxon>
        <taxon>Aspergillaceae</taxon>
        <taxon>Aspergillus</taxon>
        <taxon>Aspergillus subgen. Circumdati</taxon>
    </lineage>
</organism>
<reference evidence="8" key="1">
    <citation type="submission" date="2019-04" db="EMBL/GenBank/DDBJ databases">
        <title>Friends and foes A comparative genomics studyof 23 Aspergillus species from section Flavi.</title>
        <authorList>
            <consortium name="DOE Joint Genome Institute"/>
            <person name="Kjaerbolling I."/>
            <person name="Vesth T."/>
            <person name="Frisvad J.C."/>
            <person name="Nybo J.L."/>
            <person name="Theobald S."/>
            <person name="Kildgaard S."/>
            <person name="Isbrandt T."/>
            <person name="Kuo A."/>
            <person name="Sato A."/>
            <person name="Lyhne E.K."/>
            <person name="Kogle M.E."/>
            <person name="Wiebenga A."/>
            <person name="Kun R.S."/>
            <person name="Lubbers R.J."/>
            <person name="Makela M.R."/>
            <person name="Barry K."/>
            <person name="Chovatia M."/>
            <person name="Clum A."/>
            <person name="Daum C."/>
            <person name="Haridas S."/>
            <person name="He G."/>
            <person name="LaButti K."/>
            <person name="Lipzen A."/>
            <person name="Mondo S."/>
            <person name="Riley R."/>
            <person name="Salamov A."/>
            <person name="Simmons B.A."/>
            <person name="Magnuson J.K."/>
            <person name="Henrissat B."/>
            <person name="Mortensen U.H."/>
            <person name="Larsen T.O."/>
            <person name="Devries R.P."/>
            <person name="Grigoriev I.V."/>
            <person name="Machida M."/>
            <person name="Baker S.E."/>
            <person name="Andersen M.R."/>
        </authorList>
    </citation>
    <scope>NUCLEOTIDE SEQUENCE [LARGE SCALE GENOMIC DNA]</scope>
    <source>
        <strain evidence="8">CBS 553.77</strain>
    </source>
</reference>
<dbReference type="SUPFAM" id="SSF103473">
    <property type="entry name" value="MFS general substrate transporter"/>
    <property type="match status" value="1"/>
</dbReference>
<feature type="transmembrane region" description="Helical" evidence="6">
    <location>
        <begin position="317"/>
        <end position="339"/>
    </location>
</feature>
<evidence type="ECO:0000256" key="2">
    <source>
        <dbReference type="ARBA" id="ARBA00022448"/>
    </source>
</evidence>
<evidence type="ECO:0000256" key="6">
    <source>
        <dbReference type="SAM" id="Phobius"/>
    </source>
</evidence>
<evidence type="ECO:0000256" key="1">
    <source>
        <dbReference type="ARBA" id="ARBA00004141"/>
    </source>
</evidence>